<feature type="region of interest" description="Disordered" evidence="1">
    <location>
        <begin position="139"/>
        <end position="221"/>
    </location>
</feature>
<dbReference type="EMBL" id="CAKKNE010000004">
    <property type="protein sequence ID" value="CAH0373221.1"/>
    <property type="molecule type" value="Genomic_DNA"/>
</dbReference>
<proteinExistence type="predicted"/>
<accession>A0A8J2SLP0</accession>
<feature type="compositionally biased region" description="Basic and acidic residues" evidence="1">
    <location>
        <begin position="15"/>
        <end position="25"/>
    </location>
</feature>
<feature type="region of interest" description="Disordered" evidence="1">
    <location>
        <begin position="1"/>
        <end position="127"/>
    </location>
</feature>
<gene>
    <name evidence="2" type="ORF">PECAL_4P04020</name>
</gene>
<dbReference type="Proteomes" id="UP000789595">
    <property type="component" value="Unassembled WGS sequence"/>
</dbReference>
<dbReference type="AlphaFoldDB" id="A0A8J2SLP0"/>
<name>A0A8J2SLP0_9STRA</name>
<evidence type="ECO:0000256" key="1">
    <source>
        <dbReference type="SAM" id="MobiDB-lite"/>
    </source>
</evidence>
<evidence type="ECO:0000313" key="3">
    <source>
        <dbReference type="Proteomes" id="UP000789595"/>
    </source>
</evidence>
<organism evidence="2 3">
    <name type="scientific">Pelagomonas calceolata</name>
    <dbReference type="NCBI Taxonomy" id="35677"/>
    <lineage>
        <taxon>Eukaryota</taxon>
        <taxon>Sar</taxon>
        <taxon>Stramenopiles</taxon>
        <taxon>Ochrophyta</taxon>
        <taxon>Pelagophyceae</taxon>
        <taxon>Pelagomonadales</taxon>
        <taxon>Pelagomonadaceae</taxon>
        <taxon>Pelagomonas</taxon>
    </lineage>
</organism>
<feature type="compositionally biased region" description="Basic and acidic residues" evidence="1">
    <location>
        <begin position="113"/>
        <end position="127"/>
    </location>
</feature>
<feature type="compositionally biased region" description="Basic and acidic residues" evidence="1">
    <location>
        <begin position="139"/>
        <end position="165"/>
    </location>
</feature>
<feature type="compositionally biased region" description="Pro residues" evidence="1">
    <location>
        <begin position="196"/>
        <end position="213"/>
    </location>
</feature>
<evidence type="ECO:0000313" key="2">
    <source>
        <dbReference type="EMBL" id="CAH0373221.1"/>
    </source>
</evidence>
<feature type="compositionally biased region" description="Polar residues" evidence="1">
    <location>
        <begin position="171"/>
        <end position="183"/>
    </location>
</feature>
<sequence>MRPQAAHSPRHRRQAAADRHRRGEAADDPAPVWYHPPSPERMPIARDDPPPAPPTTDAETDQYWEENKGDATTDSAVFKTARDEAPTAPSRPLKRTGSGEVEFEIVASPHAKIGNEGRSEEQREALRREHERLCELDRIARQQRLEAEAERDRIEEERRRRDAARPLHQGQRITNRGRQTRQLVSAPGDAFSDVRGPPPPVRRVAPPPAPPRSPAKKGDVAWHLHQALEASLQENDKLKAELARYKAAYGELPRDGRRTYR</sequence>
<comment type="caution">
    <text evidence="2">The sequence shown here is derived from an EMBL/GenBank/DDBJ whole genome shotgun (WGS) entry which is preliminary data.</text>
</comment>
<protein>
    <submittedName>
        <fullName evidence="2">Uncharacterized protein</fullName>
    </submittedName>
</protein>
<reference evidence="2" key="1">
    <citation type="submission" date="2021-11" db="EMBL/GenBank/DDBJ databases">
        <authorList>
            <consortium name="Genoscope - CEA"/>
            <person name="William W."/>
        </authorList>
    </citation>
    <scope>NUCLEOTIDE SEQUENCE</scope>
</reference>
<keyword evidence="3" id="KW-1185">Reference proteome</keyword>